<dbReference type="PANTHER" id="PTHR37512:SF1">
    <property type="entry name" value="NADR_TTD14 AAA DOMAIN-CONTAINING PROTEIN"/>
    <property type="match status" value="1"/>
</dbReference>
<name>A0A9X2FLS0_9LACO</name>
<dbReference type="InterPro" id="IPR052735">
    <property type="entry name" value="NAD_biosynth-regulator"/>
</dbReference>
<dbReference type="Gene3D" id="3.40.50.620">
    <property type="entry name" value="HUPs"/>
    <property type="match status" value="1"/>
</dbReference>
<dbReference type="GO" id="GO:0003824">
    <property type="term" value="F:catalytic activity"/>
    <property type="evidence" value="ECO:0007669"/>
    <property type="project" value="InterPro"/>
</dbReference>
<feature type="domain" description="NadR/Ttd14 AAA" evidence="2">
    <location>
        <begin position="174"/>
        <end position="334"/>
    </location>
</feature>
<dbReference type="Pfam" id="PF13521">
    <property type="entry name" value="AAA_28"/>
    <property type="match status" value="1"/>
</dbReference>
<dbReference type="InterPro" id="IPR014729">
    <property type="entry name" value="Rossmann-like_a/b/a_fold"/>
</dbReference>
<dbReference type="SUPFAM" id="SSF52374">
    <property type="entry name" value="Nucleotidylyl transferase"/>
    <property type="match status" value="1"/>
</dbReference>
<protein>
    <submittedName>
        <fullName evidence="3">AAA family ATPase</fullName>
    </submittedName>
</protein>
<dbReference type="Pfam" id="PF01467">
    <property type="entry name" value="CTP_transf_like"/>
    <property type="match status" value="1"/>
</dbReference>
<organism evidence="3 4">
    <name type="scientific">Ligilactobacillus ubinensis</name>
    <dbReference type="NCBI Taxonomy" id="2876789"/>
    <lineage>
        <taxon>Bacteria</taxon>
        <taxon>Bacillati</taxon>
        <taxon>Bacillota</taxon>
        <taxon>Bacilli</taxon>
        <taxon>Lactobacillales</taxon>
        <taxon>Lactobacillaceae</taxon>
        <taxon>Ligilactobacillus</taxon>
    </lineage>
</organism>
<keyword evidence="4" id="KW-1185">Reference proteome</keyword>
<accession>A0A9X2FLS0</accession>
<dbReference type="Proteomes" id="UP001139006">
    <property type="component" value="Unassembled WGS sequence"/>
</dbReference>
<feature type="domain" description="Cytidyltransferase-like" evidence="1">
    <location>
        <begin position="15"/>
        <end position="154"/>
    </location>
</feature>
<proteinExistence type="predicted"/>
<dbReference type="EMBL" id="JAIULA010000020">
    <property type="protein sequence ID" value="MCP0887559.1"/>
    <property type="molecule type" value="Genomic_DNA"/>
</dbReference>
<dbReference type="InterPro" id="IPR004821">
    <property type="entry name" value="Cyt_trans-like"/>
</dbReference>
<evidence type="ECO:0000259" key="1">
    <source>
        <dbReference type="Pfam" id="PF01467"/>
    </source>
</evidence>
<sequence>MVQRKKVKGHDIAVIFGDFAPMHLGHVFAVHSAKRQHDGAVVVVSGRTGDQGSLVDLPLQKRFRYIREIFADDPLVAVGMLDESKSLATTSNFADWLDELEQVVKAETVETEVALTLYVGDDNSKQEILQIHPNWQVEKIDQTTIPISSTKIREHPMENWNYITQPFHRHFTKKVLLAGAASTGKTTLGQDLARTFHAPLSLEYAREYQDKYNVTDDELTVRDYTYLLTEQYRQTADLIEGESNHGLVIADTNSTVTMAYIEYYLKNEIAKEDYAMLKNLYESIVTKEEWDLILFTLPGNEYVDDGFRDMSMNSAKIRGEFTQLVLNLLKEAGFADKIIILSNQTGNNMYYENYLQSIESFKEKLDIIVGQM</sequence>
<dbReference type="SUPFAM" id="SSF52540">
    <property type="entry name" value="P-loop containing nucleoside triphosphate hydrolases"/>
    <property type="match status" value="1"/>
</dbReference>
<comment type="caution">
    <text evidence="3">The sequence shown here is derived from an EMBL/GenBank/DDBJ whole genome shotgun (WGS) entry which is preliminary data.</text>
</comment>
<evidence type="ECO:0000313" key="4">
    <source>
        <dbReference type="Proteomes" id="UP001139006"/>
    </source>
</evidence>
<dbReference type="Gene3D" id="3.40.50.300">
    <property type="entry name" value="P-loop containing nucleotide triphosphate hydrolases"/>
    <property type="match status" value="1"/>
</dbReference>
<dbReference type="PANTHER" id="PTHR37512">
    <property type="entry name" value="TRIFUNCTIONAL NAD BIOSYNTHESIS/REGULATOR PROTEIN NADR"/>
    <property type="match status" value="1"/>
</dbReference>
<dbReference type="InterPro" id="IPR038727">
    <property type="entry name" value="NadR/Ttd14_AAA_dom"/>
</dbReference>
<dbReference type="InterPro" id="IPR027417">
    <property type="entry name" value="P-loop_NTPase"/>
</dbReference>
<gene>
    <name evidence="3" type="ORF">LB941_09470</name>
</gene>
<evidence type="ECO:0000259" key="2">
    <source>
        <dbReference type="Pfam" id="PF13521"/>
    </source>
</evidence>
<dbReference type="AlphaFoldDB" id="A0A9X2FLS0"/>
<evidence type="ECO:0000313" key="3">
    <source>
        <dbReference type="EMBL" id="MCP0887559.1"/>
    </source>
</evidence>
<dbReference type="RefSeq" id="WP_253361543.1">
    <property type="nucleotide sequence ID" value="NZ_JAIULA010000020.1"/>
</dbReference>
<reference evidence="3 4" key="1">
    <citation type="journal article" date="2023" name="Int. J. Syst. Evol. Microbiol.">
        <title>Ligilactobacillus ubinensis sp. nov., a novel species isolated from the wild ferment of a durian fruit (Durio zibethinus).</title>
        <authorList>
            <person name="Heng Y.C."/>
            <person name="Menon N."/>
            <person name="Chen B."/>
            <person name="Loo B.Z.L."/>
            <person name="Wong G.W.J."/>
            <person name="Lim A.C.H."/>
            <person name="Silvaraju S."/>
            <person name="Kittelmann S."/>
        </authorList>
    </citation>
    <scope>NUCLEOTIDE SEQUENCE [LARGE SCALE GENOMIC DNA]</scope>
    <source>
        <strain evidence="3 4">WILCCON 0076</strain>
    </source>
</reference>